<gene>
    <name evidence="2" type="ORF">GETHOR_06700</name>
</gene>
<feature type="transmembrane region" description="Helical" evidence="1">
    <location>
        <begin position="93"/>
        <end position="112"/>
    </location>
</feature>
<evidence type="ECO:0000313" key="2">
    <source>
        <dbReference type="EMBL" id="BDU68569.1"/>
    </source>
</evidence>
<keyword evidence="3" id="KW-1185">Reference proteome</keyword>
<sequence length="139" mass="15048">MTIRSRTATLDDVSGELALTLAKLEMEAAHGAANAEEQVDFVRDLSRAALEKEVRPWRSRAVRALVFGLACLAGALALPAAQPSVAGRGIPALFGLAALCLVAAGVFFGVFLQRRRREQHWLREKEVAIAAGRTILEER</sequence>
<reference evidence="3" key="1">
    <citation type="journal article" date="2023" name="Int. J. Syst. Evol. Microbiol.">
        <title>Mesoterricola silvestris gen. nov., sp. nov., Mesoterricola sediminis sp. nov., Geothrix oryzae sp. nov., Geothrix edaphica sp. nov., Geothrix rubra sp. nov., and Geothrix limicola sp. nov., six novel members of Acidobacteriota isolated from soils.</title>
        <authorList>
            <person name="Itoh H."/>
            <person name="Sugisawa Y."/>
            <person name="Mise K."/>
            <person name="Xu Z."/>
            <person name="Kuniyasu M."/>
            <person name="Ushijima N."/>
            <person name="Kawano K."/>
            <person name="Kobayashi E."/>
            <person name="Shiratori Y."/>
            <person name="Masuda Y."/>
            <person name="Senoo K."/>
        </authorList>
    </citation>
    <scope>NUCLEOTIDE SEQUENCE [LARGE SCALE GENOMIC DNA]</scope>
    <source>
        <strain evidence="3">Red222</strain>
    </source>
</reference>
<protein>
    <submittedName>
        <fullName evidence="2">Uncharacterized protein</fullName>
    </submittedName>
</protein>
<keyword evidence="1" id="KW-0472">Membrane</keyword>
<evidence type="ECO:0000313" key="3">
    <source>
        <dbReference type="Proteomes" id="UP001242010"/>
    </source>
</evidence>
<organism evidence="2 3">
    <name type="scientific">Geothrix oryzae</name>
    <dbReference type="NCBI Taxonomy" id="2927975"/>
    <lineage>
        <taxon>Bacteria</taxon>
        <taxon>Pseudomonadati</taxon>
        <taxon>Acidobacteriota</taxon>
        <taxon>Holophagae</taxon>
        <taxon>Holophagales</taxon>
        <taxon>Holophagaceae</taxon>
        <taxon>Geothrix</taxon>
    </lineage>
</organism>
<accession>A0ABM8DNS3</accession>
<dbReference type="EMBL" id="AP027079">
    <property type="protein sequence ID" value="BDU68569.1"/>
    <property type="molecule type" value="Genomic_DNA"/>
</dbReference>
<keyword evidence="1" id="KW-0812">Transmembrane</keyword>
<evidence type="ECO:0000256" key="1">
    <source>
        <dbReference type="SAM" id="Phobius"/>
    </source>
</evidence>
<proteinExistence type="predicted"/>
<dbReference type="RefSeq" id="WP_286355204.1">
    <property type="nucleotide sequence ID" value="NZ_AP027079.1"/>
</dbReference>
<name>A0ABM8DNS3_9BACT</name>
<feature type="transmembrane region" description="Helical" evidence="1">
    <location>
        <begin position="61"/>
        <end position="81"/>
    </location>
</feature>
<keyword evidence="1" id="KW-1133">Transmembrane helix</keyword>
<dbReference type="Proteomes" id="UP001242010">
    <property type="component" value="Chromosome"/>
</dbReference>